<dbReference type="EMBL" id="JGCY01000218">
    <property type="protein sequence ID" value="EXY76137.1"/>
    <property type="molecule type" value="Genomic_DNA"/>
</dbReference>
<dbReference type="PANTHER" id="PTHR35532:SF5">
    <property type="entry name" value="CARBOHYDRATE-BINDING DOMAIN-CONTAINING PROTEIN"/>
    <property type="match status" value="1"/>
</dbReference>
<name>A0A015T104_BACFG</name>
<sequence length="669" mass="77638">MLRGEKSYMNMKIMKYIGLGLLPLVCSCGGRNRQVEEALSLSGNNRNELEAVLKHYEGDGRKLEAARFLIGNMPGSYGANPIVEQDCSAFYEAYDSLGQKYGYRVGTEWGKQVDSLWKDFSNRHRVRQELNYDITRMKAEDLIREIDLAFRAWVENVHSRNCSFEDFCEYILPYRRQNGLSIDNARREFNKRHQGKYFVEEGKDWQQEIDSLLYEYKYLTHSGFWGTKIPIWNAATFEKMRHGLCAQRCWYNSLLLSSLGMPVAIDFVPAWGNRNNSHTWNVVLIGGESHAFEAFWDNDRWKYKRIYNNRDDDELWGRFRLPKVYRYTYSNHIEGPLADVEVDKADIPELFRSVKKVDVSSEYFETADVTVELTGEAPQGVKYAYLAVFGYQDWHPVQWAKIENGRAVFREMGKDMVYLPVYYKRGGLLPAAEPFRLRNDGTMEKLSGNEETEEVAVRMVTGAPAYDQNREYLGCMKGSRIVGLLDGKSEEELCRWTDSLALQSVVRKVSARLPYRFVRLLLPSDSIALGELSFYTEEGRIGNVRIITPMRATGRNEVPRMITDGLGATGYRGRVAERLVDIDLGKEYMVSHIGMTSYLKTQLFCPDEFELRYWDNGWKTVERKQADHKGYLVFERVPRGALLMLKNCRWKGKTAERIFTYEKGDVKWE</sequence>
<dbReference type="AlphaFoldDB" id="A0A015T104"/>
<accession>A0A015T104</accession>
<dbReference type="Proteomes" id="UP000020529">
    <property type="component" value="Unassembled WGS sequence"/>
</dbReference>
<reference evidence="1 2" key="1">
    <citation type="submission" date="2014-02" db="EMBL/GenBank/DDBJ databases">
        <authorList>
            <person name="Sears C."/>
            <person name="Carroll K."/>
            <person name="Sack B.R."/>
            <person name="Qadri F."/>
            <person name="Myers L.L."/>
            <person name="Chung G.-T."/>
            <person name="Escheverria P."/>
            <person name="Fraser C.M."/>
            <person name="Sadzewicz L."/>
            <person name="Shefchek K.A."/>
            <person name="Tallon L."/>
            <person name="Das S.P."/>
            <person name="Daugherty S."/>
            <person name="Mongodin E.F."/>
        </authorList>
    </citation>
    <scope>NUCLEOTIDE SEQUENCE [LARGE SCALE GENOMIC DNA]</scope>
    <source>
        <strain evidence="2">3988T(B)14</strain>
    </source>
</reference>
<evidence type="ECO:0008006" key="3">
    <source>
        <dbReference type="Google" id="ProtNLM"/>
    </source>
</evidence>
<dbReference type="RefSeq" id="WP_022348457.1">
    <property type="nucleotide sequence ID" value="NZ_JGCY01000218.1"/>
</dbReference>
<dbReference type="PATRIC" id="fig|1339315.3.peg.829"/>
<gene>
    <name evidence="1" type="ORF">M124_0012</name>
</gene>
<evidence type="ECO:0000313" key="2">
    <source>
        <dbReference type="Proteomes" id="UP000020529"/>
    </source>
</evidence>
<dbReference type="PROSITE" id="PS51257">
    <property type="entry name" value="PROKAR_LIPOPROTEIN"/>
    <property type="match status" value="1"/>
</dbReference>
<comment type="caution">
    <text evidence="1">The sequence shown here is derived from an EMBL/GenBank/DDBJ whole genome shotgun (WGS) entry which is preliminary data.</text>
</comment>
<organism evidence="1 2">
    <name type="scientific">Bacteroides fragilis str. 3988T(B)14</name>
    <dbReference type="NCBI Taxonomy" id="1339315"/>
    <lineage>
        <taxon>Bacteria</taxon>
        <taxon>Pseudomonadati</taxon>
        <taxon>Bacteroidota</taxon>
        <taxon>Bacteroidia</taxon>
        <taxon>Bacteroidales</taxon>
        <taxon>Bacteroidaceae</taxon>
        <taxon>Bacteroides</taxon>
    </lineage>
</organism>
<dbReference type="PANTHER" id="PTHR35532">
    <property type="entry name" value="SIMILAR TO POLYHYDROXYALKANOATE DEPOLYMERASE"/>
    <property type="match status" value="1"/>
</dbReference>
<proteinExistence type="predicted"/>
<evidence type="ECO:0000313" key="1">
    <source>
        <dbReference type="EMBL" id="EXY76137.1"/>
    </source>
</evidence>
<protein>
    <recommendedName>
        <fullName evidence="3">F5/8 type C domain protein</fullName>
    </recommendedName>
</protein>